<feature type="domain" description="HTH lysR-type" evidence="7">
    <location>
        <begin position="1"/>
        <end position="59"/>
    </location>
</feature>
<protein>
    <submittedName>
        <fullName evidence="8">LysR family transcriptional regulator</fullName>
    </submittedName>
</protein>
<organism evidence="8 9">
    <name type="scientific">Nocardia acididurans</name>
    <dbReference type="NCBI Taxonomy" id="2802282"/>
    <lineage>
        <taxon>Bacteria</taxon>
        <taxon>Bacillati</taxon>
        <taxon>Actinomycetota</taxon>
        <taxon>Actinomycetes</taxon>
        <taxon>Mycobacteriales</taxon>
        <taxon>Nocardiaceae</taxon>
        <taxon>Nocardia</taxon>
    </lineage>
</organism>
<dbReference type="PRINTS" id="PR00039">
    <property type="entry name" value="HTHLYSR"/>
</dbReference>
<keyword evidence="4" id="KW-0010">Activator</keyword>
<dbReference type="Gene3D" id="3.40.190.10">
    <property type="entry name" value="Periplasmic binding protein-like II"/>
    <property type="match status" value="2"/>
</dbReference>
<dbReference type="InterPro" id="IPR036390">
    <property type="entry name" value="WH_DNA-bd_sf"/>
</dbReference>
<comment type="caution">
    <text evidence="8">The sequence shown here is derived from an EMBL/GenBank/DDBJ whole genome shotgun (WGS) entry which is preliminary data.</text>
</comment>
<sequence>MLERHELEAFLTLAEELHFGRTADRLHVSTARVSQTIAKLERRLGVPLFERSSRQVRTTPAGRDLYAELRPAWDRITTAVRHTMDTGRGRTGTLEIAFVDPATSQLLIRAAEVFRTMLPDCAVRLREAQPAQVIPWLRDGEVDLVLDMVPFPAEGVTAGPALVSEARMLAVPANHALARRRSITPRDLTRAPMLQLPPDLPEQVRGIRTPRTTSDGQPIPSGPAANTYNELLAMVGGGQGVFPVGAHIRRYHVRPDVAYVPLRDAEPVRWALLWRTGGDTAPIRAFARAAATAVG</sequence>
<evidence type="ECO:0000256" key="1">
    <source>
        <dbReference type="ARBA" id="ARBA00009437"/>
    </source>
</evidence>
<dbReference type="Pfam" id="PF00126">
    <property type="entry name" value="HTH_1"/>
    <property type="match status" value="1"/>
</dbReference>
<gene>
    <name evidence="8" type="ORF">JK358_27375</name>
</gene>
<keyword evidence="5" id="KW-0804">Transcription</keyword>
<dbReference type="Gene3D" id="1.10.10.10">
    <property type="entry name" value="Winged helix-like DNA-binding domain superfamily/Winged helix DNA-binding domain"/>
    <property type="match status" value="1"/>
</dbReference>
<evidence type="ECO:0000313" key="9">
    <source>
        <dbReference type="Proteomes" id="UP000602198"/>
    </source>
</evidence>
<dbReference type="Pfam" id="PF03466">
    <property type="entry name" value="LysR_substrate"/>
    <property type="match status" value="1"/>
</dbReference>
<dbReference type="PANTHER" id="PTHR30346:SF0">
    <property type="entry name" value="HCA OPERON TRANSCRIPTIONAL ACTIVATOR HCAR"/>
    <property type="match status" value="1"/>
</dbReference>
<dbReference type="PROSITE" id="PS50931">
    <property type="entry name" value="HTH_LYSR"/>
    <property type="match status" value="1"/>
</dbReference>
<name>A0ABS1MBU9_9NOCA</name>
<keyword evidence="2" id="KW-0805">Transcription regulation</keyword>
<evidence type="ECO:0000256" key="5">
    <source>
        <dbReference type="ARBA" id="ARBA00023163"/>
    </source>
</evidence>
<dbReference type="InterPro" id="IPR000847">
    <property type="entry name" value="LysR_HTH_N"/>
</dbReference>
<comment type="similarity">
    <text evidence="1">Belongs to the LysR transcriptional regulatory family.</text>
</comment>
<dbReference type="PANTHER" id="PTHR30346">
    <property type="entry name" value="TRANSCRIPTIONAL DUAL REGULATOR HCAR-RELATED"/>
    <property type="match status" value="1"/>
</dbReference>
<dbReference type="SUPFAM" id="SSF53850">
    <property type="entry name" value="Periplasmic binding protein-like II"/>
    <property type="match status" value="1"/>
</dbReference>
<dbReference type="EMBL" id="JAERRJ010000011">
    <property type="protein sequence ID" value="MBL1078133.1"/>
    <property type="molecule type" value="Genomic_DNA"/>
</dbReference>
<keyword evidence="3" id="KW-0238">DNA-binding</keyword>
<accession>A0ABS1MBU9</accession>
<dbReference type="SUPFAM" id="SSF46785">
    <property type="entry name" value="Winged helix' DNA-binding domain"/>
    <property type="match status" value="1"/>
</dbReference>
<reference evidence="8 9" key="1">
    <citation type="submission" date="2021-01" db="EMBL/GenBank/DDBJ databases">
        <title>WGS of actinomycetes isolated from Thailand.</title>
        <authorList>
            <person name="Thawai C."/>
        </authorList>
    </citation>
    <scope>NUCLEOTIDE SEQUENCE [LARGE SCALE GENOMIC DNA]</scope>
    <source>
        <strain evidence="8 9">LPG 2</strain>
    </source>
</reference>
<dbReference type="InterPro" id="IPR005119">
    <property type="entry name" value="LysR_subst-bd"/>
</dbReference>
<dbReference type="Proteomes" id="UP000602198">
    <property type="component" value="Unassembled WGS sequence"/>
</dbReference>
<evidence type="ECO:0000256" key="6">
    <source>
        <dbReference type="SAM" id="MobiDB-lite"/>
    </source>
</evidence>
<evidence type="ECO:0000256" key="3">
    <source>
        <dbReference type="ARBA" id="ARBA00023125"/>
    </source>
</evidence>
<feature type="region of interest" description="Disordered" evidence="6">
    <location>
        <begin position="199"/>
        <end position="223"/>
    </location>
</feature>
<evidence type="ECO:0000259" key="7">
    <source>
        <dbReference type="PROSITE" id="PS50931"/>
    </source>
</evidence>
<dbReference type="RefSeq" id="WP_201952876.1">
    <property type="nucleotide sequence ID" value="NZ_JAERRJ010000011.1"/>
</dbReference>
<proteinExistence type="inferred from homology"/>
<keyword evidence="9" id="KW-1185">Reference proteome</keyword>
<evidence type="ECO:0000256" key="2">
    <source>
        <dbReference type="ARBA" id="ARBA00023015"/>
    </source>
</evidence>
<evidence type="ECO:0000256" key="4">
    <source>
        <dbReference type="ARBA" id="ARBA00023159"/>
    </source>
</evidence>
<dbReference type="CDD" id="cd08414">
    <property type="entry name" value="PBP2_LTTR_aromatics_like"/>
    <property type="match status" value="1"/>
</dbReference>
<dbReference type="InterPro" id="IPR036388">
    <property type="entry name" value="WH-like_DNA-bd_sf"/>
</dbReference>
<evidence type="ECO:0000313" key="8">
    <source>
        <dbReference type="EMBL" id="MBL1078133.1"/>
    </source>
</evidence>